<reference evidence="2 3" key="1">
    <citation type="submission" date="2020-02" db="EMBL/GenBank/DDBJ databases">
        <title>Genomic and physiological characterization of two novel Nitrospinaceae genera.</title>
        <authorList>
            <person name="Mueller A.J."/>
            <person name="Jung M.-Y."/>
            <person name="Strachan C.R."/>
            <person name="Herbold C.W."/>
            <person name="Kirkegaard R.H."/>
            <person name="Daims H."/>
        </authorList>
    </citation>
    <scope>NUCLEOTIDE SEQUENCE [LARGE SCALE GENOMIC DNA]</scope>
    <source>
        <strain evidence="2">EB</strain>
    </source>
</reference>
<accession>A0A7T0BUR4</accession>
<name>A0A7T0BUR4_9BACT</name>
<gene>
    <name evidence="2" type="ORF">G3M70_05270</name>
</gene>
<keyword evidence="1" id="KW-0472">Membrane</keyword>
<dbReference type="Proteomes" id="UP000594688">
    <property type="component" value="Chromosome"/>
</dbReference>
<keyword evidence="1" id="KW-1133">Transmembrane helix</keyword>
<evidence type="ECO:0008006" key="4">
    <source>
        <dbReference type="Google" id="ProtNLM"/>
    </source>
</evidence>
<dbReference type="AlphaFoldDB" id="A0A7T0BUR4"/>
<sequence length="52" mass="5989">MKDPNFQAIAKKYFPLAIIVPCLSGCTTARGMRLILKRRIDDRPYPEHPQAF</sequence>
<keyword evidence="1" id="KW-0812">Transmembrane</keyword>
<protein>
    <recommendedName>
        <fullName evidence="4">Lipoprotein</fullName>
    </recommendedName>
</protein>
<evidence type="ECO:0000313" key="2">
    <source>
        <dbReference type="EMBL" id="QPJ61331.1"/>
    </source>
</evidence>
<organism evidence="2 3">
    <name type="scientific">Candidatus Nitronauta litoralis</name>
    <dbReference type="NCBI Taxonomy" id="2705533"/>
    <lineage>
        <taxon>Bacteria</taxon>
        <taxon>Pseudomonadati</taxon>
        <taxon>Nitrospinota/Tectimicrobiota group</taxon>
        <taxon>Nitrospinota</taxon>
        <taxon>Nitrospinia</taxon>
        <taxon>Nitrospinales</taxon>
        <taxon>Nitrospinaceae</taxon>
        <taxon>Candidatus Nitronauta</taxon>
    </lineage>
</organism>
<dbReference type="KEGG" id="nli:G3M70_05270"/>
<evidence type="ECO:0000256" key="1">
    <source>
        <dbReference type="SAM" id="Phobius"/>
    </source>
</evidence>
<evidence type="ECO:0000313" key="3">
    <source>
        <dbReference type="Proteomes" id="UP000594688"/>
    </source>
</evidence>
<proteinExistence type="predicted"/>
<feature type="transmembrane region" description="Helical" evidence="1">
    <location>
        <begin position="12"/>
        <end position="29"/>
    </location>
</feature>
<dbReference type="EMBL" id="CP048685">
    <property type="protein sequence ID" value="QPJ61331.1"/>
    <property type="molecule type" value="Genomic_DNA"/>
</dbReference>